<keyword evidence="7" id="KW-0378">Hydrolase</keyword>
<name>A0A0N5CPG0_THECL</name>
<dbReference type="GO" id="GO:0046872">
    <property type="term" value="F:metal ion binding"/>
    <property type="evidence" value="ECO:0007669"/>
    <property type="project" value="UniProtKB-KW"/>
</dbReference>
<evidence type="ECO:0000256" key="11">
    <source>
        <dbReference type="ARBA" id="ARBA00023049"/>
    </source>
</evidence>
<dbReference type="Pfam" id="PF22248">
    <property type="entry name" value="ERMP1_C"/>
    <property type="match status" value="1"/>
</dbReference>
<evidence type="ECO:0000256" key="8">
    <source>
        <dbReference type="ARBA" id="ARBA00022824"/>
    </source>
</evidence>
<evidence type="ECO:0000313" key="20">
    <source>
        <dbReference type="Proteomes" id="UP000276776"/>
    </source>
</evidence>
<feature type="transmembrane region" description="Helical" evidence="15">
    <location>
        <begin position="471"/>
        <end position="490"/>
    </location>
</feature>
<keyword evidence="4" id="KW-0645">Protease</keyword>
<evidence type="ECO:0000259" key="18">
    <source>
        <dbReference type="Pfam" id="PF22249"/>
    </source>
</evidence>
<keyword evidence="8" id="KW-0256">Endoplasmic reticulum</keyword>
<dbReference type="GO" id="GO:0006508">
    <property type="term" value="P:proteolysis"/>
    <property type="evidence" value="ECO:0007669"/>
    <property type="project" value="UniProtKB-KW"/>
</dbReference>
<feature type="transmembrane region" description="Helical" evidence="15">
    <location>
        <begin position="33"/>
        <end position="52"/>
    </location>
</feature>
<dbReference type="InterPro" id="IPR048024">
    <property type="entry name" value="Fxna-like_M28_dom"/>
</dbReference>
<dbReference type="InterPro" id="IPR053973">
    <property type="entry name" value="ERMP1-like_C"/>
</dbReference>
<dbReference type="FunFam" id="3.40.630.10:FF:000008">
    <property type="entry name" value="Endoplasmic reticulum metallopeptidase 1"/>
    <property type="match status" value="1"/>
</dbReference>
<comment type="subcellular location">
    <subcellularLocation>
        <location evidence="2">Endoplasmic reticulum membrane</location>
        <topology evidence="2">Multi-pass membrane protein</topology>
    </subcellularLocation>
</comment>
<evidence type="ECO:0000256" key="14">
    <source>
        <dbReference type="ARBA" id="ARBA00078796"/>
    </source>
</evidence>
<dbReference type="OMA" id="FFLECSK"/>
<keyword evidence="10 15" id="KW-1133">Transmembrane helix</keyword>
<evidence type="ECO:0000256" key="12">
    <source>
        <dbReference type="ARBA" id="ARBA00023136"/>
    </source>
</evidence>
<dbReference type="OrthoDB" id="76293at2759"/>
<dbReference type="GO" id="GO:0005789">
    <property type="term" value="C:endoplasmic reticulum membrane"/>
    <property type="evidence" value="ECO:0007669"/>
    <property type="project" value="UniProtKB-SubCell"/>
</dbReference>
<keyword evidence="11" id="KW-0482">Metalloprotease</keyword>
<evidence type="ECO:0000256" key="13">
    <source>
        <dbReference type="ARBA" id="ARBA00023180"/>
    </source>
</evidence>
<feature type="transmembrane region" description="Helical" evidence="15">
    <location>
        <begin position="528"/>
        <end position="550"/>
    </location>
</feature>
<feature type="transmembrane region" description="Helical" evidence="15">
    <location>
        <begin position="496"/>
        <end position="516"/>
    </location>
</feature>
<feature type="transmembrane region" description="Helical" evidence="15">
    <location>
        <begin position="598"/>
        <end position="616"/>
    </location>
</feature>
<keyword evidence="5 15" id="KW-0812">Transmembrane</keyword>
<keyword evidence="12 15" id="KW-0472">Membrane</keyword>
<comment type="similarity">
    <text evidence="3">Belongs to the peptidase M28 family.</text>
</comment>
<feature type="domain" description="Endoplasmic reticulum metallopeptidase 1/1-A TM" evidence="18">
    <location>
        <begin position="407"/>
        <end position="589"/>
    </location>
</feature>
<dbReference type="GO" id="GO:0008235">
    <property type="term" value="F:metalloexopeptidase activity"/>
    <property type="evidence" value="ECO:0007669"/>
    <property type="project" value="InterPro"/>
</dbReference>
<evidence type="ECO:0000256" key="6">
    <source>
        <dbReference type="ARBA" id="ARBA00022723"/>
    </source>
</evidence>
<dbReference type="STRING" id="103827.A0A0N5CPG0"/>
<dbReference type="AlphaFoldDB" id="A0A0N5CPG0"/>
<evidence type="ECO:0000256" key="1">
    <source>
        <dbReference type="ARBA" id="ARBA00001947"/>
    </source>
</evidence>
<dbReference type="EMBL" id="UYYF01000363">
    <property type="protein sequence ID" value="VDM97864.1"/>
    <property type="molecule type" value="Genomic_DNA"/>
</dbReference>
<dbReference type="SUPFAM" id="SSF53187">
    <property type="entry name" value="Zn-dependent exopeptidases"/>
    <property type="match status" value="1"/>
</dbReference>
<keyword evidence="9" id="KW-0862">Zinc</keyword>
<dbReference type="InterPro" id="IPR053974">
    <property type="entry name" value="ERMP1_1-A_TM"/>
</dbReference>
<keyword evidence="6" id="KW-0479">Metal-binding</keyword>
<dbReference type="Proteomes" id="UP000276776">
    <property type="component" value="Unassembled WGS sequence"/>
</dbReference>
<comment type="cofactor">
    <cofactor evidence="1">
        <name>Zn(2+)</name>
        <dbReference type="ChEBI" id="CHEBI:29105"/>
    </cofactor>
</comment>
<feature type="transmembrane region" description="Helical" evidence="15">
    <location>
        <begin position="372"/>
        <end position="395"/>
    </location>
</feature>
<feature type="domain" description="Endoplasmic reticulum metallopeptidase 1-like C-terminal" evidence="17">
    <location>
        <begin position="638"/>
        <end position="820"/>
    </location>
</feature>
<sequence>MHLRHRRNPKHIRENEISGKNFDQTEYLGFRHWFLIFTIIGIIYGFVVYQYSKMPEVKPTGQFDEFSEERARVLLQSLTNLGPRPSGSENCEVHAFNLITDKLKLAKAEVDARGRNRLEIDIQRPSGCFDLKFLSSFTLCYHKITNIIARIGPKTPSKHSILLNCHFDTMPDSPGATDDAVSCAVMMEVMEILSHSEDSLQNDITFLFNGAEENFLQASHGFITQHPWRHSVRAFLNLEGSGAGGREILFQTGPGNSWLLHTYLKNAPHPHCNVLAQEIFQFGVIPSDTDFRVFRDYGRISGLDIAYFRNGWVYHTEFDLPEYITAGCIQRAGENILAVTKALIESPYLDHPGDFEQGNQWVFYDVIGIFTVFYPIAIGQIINYITISVIFLFIFSHIRKGFYSFVDLLRSIVEHISTLIVIVLVQLGMIMSWYSFPELVFPLYIFPMIITGFSFHSIILYVHRKSNKEMVYFDCVLLVSSILLAVATFAGFASAFFLLFHTFFPLLRDPLLWLMGKIRLFKKITPQWLLFAQLLCTTPVMVFDAYAAMLLFDFFVPVTGRMGTAVNPEFVIMAFSFLVSNLLYVSRRIDYLVKCGSLLYLLFFTALLTTRLGWPYKFSKESPRLRRLITLSNTSFGEHALFVQSLDYRGVTDLPEHTFLTGINKPNCSGIKDEYCRLPYYAAIHQIFPPEESSWIPLPGHPRIVHPITVRNTEKRLVSKCLLRMNISISGGVDKMSLHLTPLNDFEIDSWSFTTFRSDEFGKRDTYFVFLTYGAEAPSEWNSWIVLKRVRYILHVSLEISVATHYAHGQLPYSDTLSQIRSLVASRRKTPHLAVTWWKWAITSIFGVTEIVVHTF</sequence>
<evidence type="ECO:0000259" key="17">
    <source>
        <dbReference type="Pfam" id="PF22248"/>
    </source>
</evidence>
<protein>
    <recommendedName>
        <fullName evidence="14">FXNA-like protease</fullName>
    </recommendedName>
</protein>
<gene>
    <name evidence="19" type="ORF">TCLT_LOCUS2102</name>
</gene>
<dbReference type="CDD" id="cd03875">
    <property type="entry name" value="M28_Fxna_like"/>
    <property type="match status" value="1"/>
</dbReference>
<proteinExistence type="inferred from homology"/>
<dbReference type="Pfam" id="PF22249">
    <property type="entry name" value="ERMP1-TM"/>
    <property type="match status" value="1"/>
</dbReference>
<organism evidence="21">
    <name type="scientific">Thelazia callipaeda</name>
    <name type="common">Oriental eyeworm</name>
    <name type="synonym">Parasitic nematode</name>
    <dbReference type="NCBI Taxonomy" id="103827"/>
    <lineage>
        <taxon>Eukaryota</taxon>
        <taxon>Metazoa</taxon>
        <taxon>Ecdysozoa</taxon>
        <taxon>Nematoda</taxon>
        <taxon>Chromadorea</taxon>
        <taxon>Rhabditida</taxon>
        <taxon>Spirurina</taxon>
        <taxon>Spiruromorpha</taxon>
        <taxon>Thelazioidea</taxon>
        <taxon>Thelaziidae</taxon>
        <taxon>Thelazia</taxon>
    </lineage>
</organism>
<reference evidence="21" key="1">
    <citation type="submission" date="2017-02" db="UniProtKB">
        <authorList>
            <consortium name="WormBaseParasite"/>
        </authorList>
    </citation>
    <scope>IDENTIFICATION</scope>
</reference>
<evidence type="ECO:0000256" key="7">
    <source>
        <dbReference type="ARBA" id="ARBA00022801"/>
    </source>
</evidence>
<evidence type="ECO:0000256" key="5">
    <source>
        <dbReference type="ARBA" id="ARBA00022692"/>
    </source>
</evidence>
<dbReference type="InterPro" id="IPR007484">
    <property type="entry name" value="Peptidase_M28"/>
</dbReference>
<evidence type="ECO:0000256" key="9">
    <source>
        <dbReference type="ARBA" id="ARBA00022833"/>
    </source>
</evidence>
<evidence type="ECO:0000256" key="4">
    <source>
        <dbReference type="ARBA" id="ARBA00022670"/>
    </source>
</evidence>
<feature type="transmembrane region" description="Helical" evidence="15">
    <location>
        <begin position="441"/>
        <end position="462"/>
    </location>
</feature>
<dbReference type="Pfam" id="PF04389">
    <property type="entry name" value="Peptidase_M28"/>
    <property type="match status" value="1"/>
</dbReference>
<evidence type="ECO:0000256" key="3">
    <source>
        <dbReference type="ARBA" id="ARBA00010918"/>
    </source>
</evidence>
<accession>A0A0N5CPG0</accession>
<feature type="domain" description="Peptidase M28" evidence="16">
    <location>
        <begin position="146"/>
        <end position="339"/>
    </location>
</feature>
<dbReference type="PANTHER" id="PTHR12147:SF22">
    <property type="entry name" value="ENDOPLASMIC RETICULUM METALLOPEPTIDASE 1"/>
    <property type="match status" value="1"/>
</dbReference>
<keyword evidence="13" id="KW-0325">Glycoprotein</keyword>
<feature type="transmembrane region" description="Helical" evidence="15">
    <location>
        <begin position="416"/>
        <end position="435"/>
    </location>
</feature>
<evidence type="ECO:0000259" key="16">
    <source>
        <dbReference type="Pfam" id="PF04389"/>
    </source>
</evidence>
<reference evidence="19 20" key="2">
    <citation type="submission" date="2018-11" db="EMBL/GenBank/DDBJ databases">
        <authorList>
            <consortium name="Pathogen Informatics"/>
        </authorList>
    </citation>
    <scope>NUCLEOTIDE SEQUENCE [LARGE SCALE GENOMIC DNA]</scope>
</reference>
<evidence type="ECO:0000256" key="2">
    <source>
        <dbReference type="ARBA" id="ARBA00004477"/>
    </source>
</evidence>
<evidence type="ECO:0000256" key="15">
    <source>
        <dbReference type="SAM" id="Phobius"/>
    </source>
</evidence>
<feature type="transmembrane region" description="Helical" evidence="15">
    <location>
        <begin position="570"/>
        <end position="586"/>
    </location>
</feature>
<dbReference type="Gene3D" id="3.40.630.10">
    <property type="entry name" value="Zn peptidases"/>
    <property type="match status" value="1"/>
</dbReference>
<keyword evidence="20" id="KW-1185">Reference proteome</keyword>
<evidence type="ECO:0000313" key="19">
    <source>
        <dbReference type="EMBL" id="VDM97864.1"/>
    </source>
</evidence>
<evidence type="ECO:0000256" key="10">
    <source>
        <dbReference type="ARBA" id="ARBA00022989"/>
    </source>
</evidence>
<dbReference type="PANTHER" id="PTHR12147">
    <property type="entry name" value="METALLOPEPTIDASE M28 FAMILY MEMBER"/>
    <property type="match status" value="1"/>
</dbReference>
<evidence type="ECO:0000313" key="21">
    <source>
        <dbReference type="WBParaSite" id="TCLT_0000210101-mRNA-1"/>
    </source>
</evidence>
<dbReference type="InterPro" id="IPR045175">
    <property type="entry name" value="M28_fam"/>
</dbReference>
<dbReference type="WBParaSite" id="TCLT_0000210101-mRNA-1">
    <property type="protein sequence ID" value="TCLT_0000210101-mRNA-1"/>
    <property type="gene ID" value="TCLT_0000210101"/>
</dbReference>